<keyword evidence="1" id="KW-0472">Membrane</keyword>
<feature type="transmembrane region" description="Helical" evidence="1">
    <location>
        <begin position="71"/>
        <end position="92"/>
    </location>
</feature>
<feature type="transmembrane region" description="Helical" evidence="1">
    <location>
        <begin position="12"/>
        <end position="34"/>
    </location>
</feature>
<proteinExistence type="predicted"/>
<organism evidence="2">
    <name type="scientific">marine metagenome</name>
    <dbReference type="NCBI Taxonomy" id="408172"/>
    <lineage>
        <taxon>unclassified sequences</taxon>
        <taxon>metagenomes</taxon>
        <taxon>ecological metagenomes</taxon>
    </lineage>
</organism>
<dbReference type="EMBL" id="UINC01187295">
    <property type="protein sequence ID" value="SVD99948.1"/>
    <property type="molecule type" value="Genomic_DNA"/>
</dbReference>
<evidence type="ECO:0000256" key="1">
    <source>
        <dbReference type="SAM" id="Phobius"/>
    </source>
</evidence>
<feature type="transmembrane region" description="Helical" evidence="1">
    <location>
        <begin position="40"/>
        <end position="59"/>
    </location>
</feature>
<accession>A0A382ZZ51</accession>
<evidence type="ECO:0000313" key="2">
    <source>
        <dbReference type="EMBL" id="SVD99948.1"/>
    </source>
</evidence>
<gene>
    <name evidence="2" type="ORF">METZ01_LOCUS452802</name>
</gene>
<reference evidence="2" key="1">
    <citation type="submission" date="2018-05" db="EMBL/GenBank/DDBJ databases">
        <authorList>
            <person name="Lanie J.A."/>
            <person name="Ng W.-L."/>
            <person name="Kazmierczak K.M."/>
            <person name="Andrzejewski T.M."/>
            <person name="Davidsen T.M."/>
            <person name="Wayne K.J."/>
            <person name="Tettelin H."/>
            <person name="Glass J.I."/>
            <person name="Rusch D."/>
            <person name="Podicherti R."/>
            <person name="Tsui H.-C.T."/>
            <person name="Winkler M.E."/>
        </authorList>
    </citation>
    <scope>NUCLEOTIDE SEQUENCE</scope>
</reference>
<keyword evidence="1" id="KW-1133">Transmembrane helix</keyword>
<protein>
    <submittedName>
        <fullName evidence="2">Uncharacterized protein</fullName>
    </submittedName>
</protein>
<name>A0A382ZZ51_9ZZZZ</name>
<sequence>MNLQMIFRVNGGILFINGLSFLLLTETYLGMAGFDMTPELQTLAQAMGVSLISIGLLSWRTPDIAGEAMTSYGQLYAVIGVLWVLLIGYHAATGQASGPPVYGNL</sequence>
<keyword evidence="1" id="KW-0812">Transmembrane</keyword>
<dbReference type="AlphaFoldDB" id="A0A382ZZ51"/>
<feature type="non-terminal residue" evidence="2">
    <location>
        <position position="105"/>
    </location>
</feature>